<dbReference type="InterPro" id="IPR029058">
    <property type="entry name" value="AB_hydrolase_fold"/>
</dbReference>
<evidence type="ECO:0000256" key="1">
    <source>
        <dbReference type="ARBA" id="ARBA00022729"/>
    </source>
</evidence>
<evidence type="ECO:0000256" key="4">
    <source>
        <dbReference type="SAM" id="SignalP"/>
    </source>
</evidence>
<feature type="signal peptide" evidence="4">
    <location>
        <begin position="1"/>
        <end position="15"/>
    </location>
</feature>
<evidence type="ECO:0000313" key="6">
    <source>
        <dbReference type="Proteomes" id="UP000001996"/>
    </source>
</evidence>
<dbReference type="ESTHER" id="lodel-a5e5a9">
    <property type="family name" value="Fungal-Bact_LIP"/>
</dbReference>
<keyword evidence="2" id="KW-0325">Glycoprotein</keyword>
<dbReference type="OMA" id="HGVFAGK"/>
<dbReference type="PANTHER" id="PTHR34853">
    <property type="match status" value="1"/>
</dbReference>
<evidence type="ECO:0000313" key="5">
    <source>
        <dbReference type="EMBL" id="EDK46617.1"/>
    </source>
</evidence>
<dbReference type="eggNOG" id="ENOG502S2P7">
    <property type="taxonomic scope" value="Eukaryota"/>
</dbReference>
<dbReference type="STRING" id="379508.A5E5A9"/>
<dbReference type="Gene3D" id="1.10.260.130">
    <property type="match status" value="1"/>
</dbReference>
<dbReference type="InParanoid" id="A5E5A9"/>
<organism evidence="5 6">
    <name type="scientific">Lodderomyces elongisporus (strain ATCC 11503 / CBS 2605 / JCM 1781 / NBRC 1676 / NRRL YB-4239)</name>
    <name type="common">Yeast</name>
    <name type="synonym">Saccharomyces elongisporus</name>
    <dbReference type="NCBI Taxonomy" id="379508"/>
    <lineage>
        <taxon>Eukaryota</taxon>
        <taxon>Fungi</taxon>
        <taxon>Dikarya</taxon>
        <taxon>Ascomycota</taxon>
        <taxon>Saccharomycotina</taxon>
        <taxon>Pichiomycetes</taxon>
        <taxon>Debaryomycetaceae</taxon>
        <taxon>Candida/Lodderomyces clade</taxon>
        <taxon>Lodderomyces</taxon>
    </lineage>
</organism>
<reference evidence="5 6" key="1">
    <citation type="journal article" date="2009" name="Nature">
        <title>Evolution of pathogenicity and sexual reproduction in eight Candida genomes.</title>
        <authorList>
            <person name="Butler G."/>
            <person name="Rasmussen M.D."/>
            <person name="Lin M.F."/>
            <person name="Santos M.A."/>
            <person name="Sakthikumar S."/>
            <person name="Munro C.A."/>
            <person name="Rheinbay E."/>
            <person name="Grabherr M."/>
            <person name="Forche A."/>
            <person name="Reedy J.L."/>
            <person name="Agrafioti I."/>
            <person name="Arnaud M.B."/>
            <person name="Bates S."/>
            <person name="Brown A.J."/>
            <person name="Brunke S."/>
            <person name="Costanzo M.C."/>
            <person name="Fitzpatrick D.A."/>
            <person name="de Groot P.W."/>
            <person name="Harris D."/>
            <person name="Hoyer L.L."/>
            <person name="Hube B."/>
            <person name="Klis F.M."/>
            <person name="Kodira C."/>
            <person name="Lennard N."/>
            <person name="Logue M.E."/>
            <person name="Martin R."/>
            <person name="Neiman A.M."/>
            <person name="Nikolaou E."/>
            <person name="Quail M.A."/>
            <person name="Quinn J."/>
            <person name="Santos M.C."/>
            <person name="Schmitzberger F.F."/>
            <person name="Sherlock G."/>
            <person name="Shah P."/>
            <person name="Silverstein K.A."/>
            <person name="Skrzypek M.S."/>
            <person name="Soll D."/>
            <person name="Staggs R."/>
            <person name="Stansfield I."/>
            <person name="Stumpf M.P."/>
            <person name="Sudbery P.E."/>
            <person name="Srikantha T."/>
            <person name="Zeng Q."/>
            <person name="Berman J."/>
            <person name="Berriman M."/>
            <person name="Heitman J."/>
            <person name="Gow N.A."/>
            <person name="Lorenz M.C."/>
            <person name="Birren B.W."/>
            <person name="Kellis M."/>
            <person name="Cuomo C.A."/>
        </authorList>
    </citation>
    <scope>NUCLEOTIDE SEQUENCE [LARGE SCALE GENOMIC DNA]</scope>
    <source>
        <strain evidence="6">ATCC 11503 / BCRC 21390 / CBS 2605 / JCM 1781 / NBRC 1676 / NRRL YB-4239</strain>
    </source>
</reference>
<dbReference type="Pfam" id="PF03583">
    <property type="entry name" value="LIP"/>
    <property type="match status" value="1"/>
</dbReference>
<comment type="catalytic activity">
    <reaction evidence="3">
        <text>a triacylglycerol + H2O = a diacylglycerol + a fatty acid + H(+)</text>
        <dbReference type="Rhea" id="RHEA:12044"/>
        <dbReference type="ChEBI" id="CHEBI:15377"/>
        <dbReference type="ChEBI" id="CHEBI:15378"/>
        <dbReference type="ChEBI" id="CHEBI:17855"/>
        <dbReference type="ChEBI" id="CHEBI:18035"/>
        <dbReference type="ChEBI" id="CHEBI:28868"/>
        <dbReference type="EC" id="3.1.1.3"/>
    </reaction>
    <physiologicalReaction direction="left-to-right" evidence="3">
        <dbReference type="Rhea" id="RHEA:12045"/>
    </physiologicalReaction>
</comment>
<dbReference type="InterPro" id="IPR005152">
    <property type="entry name" value="Lipase_secreted"/>
</dbReference>
<evidence type="ECO:0000256" key="2">
    <source>
        <dbReference type="ARBA" id="ARBA00023180"/>
    </source>
</evidence>
<dbReference type="HOGENOM" id="CLU_029538_5_0_1"/>
<keyword evidence="1 4" id="KW-0732">Signal</keyword>
<proteinExistence type="predicted"/>
<gene>
    <name evidence="5" type="ORF">LELG_04798</name>
</gene>
<dbReference type="EMBL" id="CH981530">
    <property type="protein sequence ID" value="EDK46617.1"/>
    <property type="molecule type" value="Genomic_DNA"/>
</dbReference>
<dbReference type="GO" id="GO:0004806">
    <property type="term" value="F:triacylglycerol lipase activity"/>
    <property type="evidence" value="ECO:0007669"/>
    <property type="project" value="UniProtKB-EC"/>
</dbReference>
<name>A5E5A9_LODEL</name>
<accession>A5E5A9</accession>
<dbReference type="GO" id="GO:0016042">
    <property type="term" value="P:lipid catabolic process"/>
    <property type="evidence" value="ECO:0007669"/>
    <property type="project" value="InterPro"/>
</dbReference>
<keyword evidence="6" id="KW-1185">Reference proteome</keyword>
<dbReference type="AlphaFoldDB" id="A5E5A9"/>
<protein>
    <submittedName>
        <fullName evidence="5">Lipase 1</fullName>
    </submittedName>
</protein>
<dbReference type="SUPFAM" id="SSF53474">
    <property type="entry name" value="alpha/beta-Hydrolases"/>
    <property type="match status" value="1"/>
</dbReference>
<dbReference type="Gene3D" id="3.40.50.1820">
    <property type="entry name" value="alpha/beta hydrolase"/>
    <property type="match status" value="1"/>
</dbReference>
<dbReference type="Proteomes" id="UP000001996">
    <property type="component" value="Unassembled WGS sequence"/>
</dbReference>
<sequence length="456" mass="50381">MSIFLLLYAVYLVKASLLKLVPPSQDPFYSPPVGFEEAKPGTILQSRPTPQKIVNLFFTFEVANSWQIMYRSTDSFGSATAIVMTVMQPHNADPNKVLSYQTAEDSAHIDCSPSYSFQFGAPQGTMMTQLDLRFMVPALAQGIYVISADYEGSKLAFGAGLQMGHAVLDGVRSVLQSKDVTGINKDAKVALWGYSGGGLATGWAVSLQPLYASELKSTLVGCAFGGLVVNITATAELTDGTLFAGLIPLALTGLGKEYIEFQKRIQTNIDFDHHNNFEVGLRDCLVPGLLEFRWKQFFSGGNRTFTKGFALLEDPIINKTIQDNCLINLNKTNMPEIPIFMYHSKFDQVAPFNGALALYNKWCLWGIGSFEFALDIFNEHLSEQALGAAAAWTWIQARLNNDDHLPLPPPPVQGCVRKLHFNNIMYPNISSSLKDYFLGFDYTVLDTLTGKTKWSI</sequence>
<dbReference type="VEuPathDB" id="FungiDB:LELG_04798"/>
<dbReference type="PANTHER" id="PTHR34853:SF1">
    <property type="entry name" value="LIPASE 5"/>
    <property type="match status" value="1"/>
</dbReference>
<evidence type="ECO:0000256" key="3">
    <source>
        <dbReference type="ARBA" id="ARBA00023369"/>
    </source>
</evidence>
<dbReference type="OrthoDB" id="2373480at2759"/>
<feature type="chain" id="PRO_5012316492" evidence="4">
    <location>
        <begin position="16"/>
        <end position="456"/>
    </location>
</feature>